<accession>E5AQ58</accession>
<dbReference type="KEGG" id="brh:RBRH_02960"/>
<proteinExistence type="predicted"/>
<dbReference type="Proteomes" id="UP000007437">
    <property type="component" value="Chromosome"/>
</dbReference>
<protein>
    <submittedName>
        <fullName evidence="1">Uncharacterized protein</fullName>
    </submittedName>
</protein>
<evidence type="ECO:0000313" key="1">
    <source>
        <dbReference type="EMBL" id="CBW74740.1"/>
    </source>
</evidence>
<gene>
    <name evidence="1" type="ordered locus">RBRH_02960</name>
</gene>
<dbReference type="EMBL" id="FR687359">
    <property type="protein sequence ID" value="CBW74740.1"/>
    <property type="molecule type" value="Genomic_DNA"/>
</dbReference>
<sequence>MPELNYQTAFHFAPLSLEQRAPRPVVRARRGYRASA</sequence>
<dbReference type="STRING" id="882378.RBRH_02960"/>
<name>E5AQ58_MYCRK</name>
<organism evidence="1 2">
    <name type="scientific">Mycetohabitans rhizoxinica (strain DSM 19002 / CIP 109453 / HKI 454)</name>
    <name type="common">Paraburkholderia rhizoxinica</name>
    <dbReference type="NCBI Taxonomy" id="882378"/>
    <lineage>
        <taxon>Bacteria</taxon>
        <taxon>Pseudomonadati</taxon>
        <taxon>Pseudomonadota</taxon>
        <taxon>Betaproteobacteria</taxon>
        <taxon>Burkholderiales</taxon>
        <taxon>Burkholderiaceae</taxon>
        <taxon>Mycetohabitans</taxon>
    </lineage>
</organism>
<dbReference type="HOGENOM" id="CLU_3355085_0_0_4"/>
<evidence type="ECO:0000313" key="2">
    <source>
        <dbReference type="Proteomes" id="UP000007437"/>
    </source>
</evidence>
<dbReference type="AlphaFoldDB" id="E5AQ58"/>
<reference evidence="1 2" key="1">
    <citation type="journal article" date="2011" name="J. Bacteriol.">
        <title>Complete genome sequence of Burkholderia rhizoxinica, an endosymbiont of Rhizopus microsporus.</title>
        <authorList>
            <person name="Lackner G."/>
            <person name="Moebius N."/>
            <person name="Partida-Martinez L."/>
            <person name="Hertweck C."/>
        </authorList>
    </citation>
    <scope>NUCLEOTIDE SEQUENCE [LARGE SCALE GENOMIC DNA]</scope>
    <source>
        <strain evidence="2">DSM 19002 / CIP 109453 / HKI 454</strain>
    </source>
</reference>